<feature type="compositionally biased region" description="Polar residues" evidence="1">
    <location>
        <begin position="21"/>
        <end position="31"/>
    </location>
</feature>
<organism evidence="2 3">
    <name type="scientific">Pogonophryne albipinna</name>
    <dbReference type="NCBI Taxonomy" id="1090488"/>
    <lineage>
        <taxon>Eukaryota</taxon>
        <taxon>Metazoa</taxon>
        <taxon>Chordata</taxon>
        <taxon>Craniata</taxon>
        <taxon>Vertebrata</taxon>
        <taxon>Euteleostomi</taxon>
        <taxon>Actinopterygii</taxon>
        <taxon>Neopterygii</taxon>
        <taxon>Teleostei</taxon>
        <taxon>Neoteleostei</taxon>
        <taxon>Acanthomorphata</taxon>
        <taxon>Eupercaria</taxon>
        <taxon>Perciformes</taxon>
        <taxon>Notothenioidei</taxon>
        <taxon>Pogonophryne</taxon>
    </lineage>
</organism>
<protein>
    <submittedName>
        <fullName evidence="2">Uncharacterized protein</fullName>
    </submittedName>
</protein>
<evidence type="ECO:0000313" key="3">
    <source>
        <dbReference type="Proteomes" id="UP001219934"/>
    </source>
</evidence>
<feature type="region of interest" description="Disordered" evidence="1">
    <location>
        <begin position="700"/>
        <end position="754"/>
    </location>
</feature>
<dbReference type="EMBL" id="JAPTMU010000024">
    <property type="protein sequence ID" value="KAJ4923865.1"/>
    <property type="molecule type" value="Genomic_DNA"/>
</dbReference>
<comment type="caution">
    <text evidence="2">The sequence shown here is derived from an EMBL/GenBank/DDBJ whole genome shotgun (WGS) entry which is preliminary data.</text>
</comment>
<dbReference type="AlphaFoldDB" id="A0AAD6F7R8"/>
<feature type="non-terminal residue" evidence="2">
    <location>
        <position position="754"/>
    </location>
</feature>
<reference evidence="2" key="1">
    <citation type="submission" date="2022-11" db="EMBL/GenBank/DDBJ databases">
        <title>Chromosome-level genome of Pogonophryne albipinna.</title>
        <authorList>
            <person name="Jo E."/>
        </authorList>
    </citation>
    <scope>NUCLEOTIDE SEQUENCE</scope>
    <source>
        <strain evidence="2">SGF0006</strain>
        <tissue evidence="2">Muscle</tissue>
    </source>
</reference>
<feature type="region of interest" description="Disordered" evidence="1">
    <location>
        <begin position="1"/>
        <end position="31"/>
    </location>
</feature>
<accession>A0AAD6F7R8</accession>
<feature type="compositionally biased region" description="Polar residues" evidence="1">
    <location>
        <begin position="236"/>
        <end position="247"/>
    </location>
</feature>
<proteinExistence type="predicted"/>
<name>A0AAD6F7R8_9TELE</name>
<gene>
    <name evidence="2" type="ORF">JOQ06_028120</name>
</gene>
<dbReference type="Proteomes" id="UP001219934">
    <property type="component" value="Unassembled WGS sequence"/>
</dbReference>
<sequence>MSLFPLLSAPGSGPMFRSTMEPGNQTGPDSVQNWSDTTLGTIHFSLHMKLKPEFECKEPQTSLILPLDAGCWAYDPMDANRTTTSSESCLTQMDYDNMSATENTSPKTSHFNKIPWAHNYSSKPFTPSNVPANGSTPQRVQTTADISSNPNIQSRMRPVSFSLPKRSCFLLHQSAAVFIQGLSGKQEEGETVQERVKGLQEKVSERTLRSPVSADVENQNLNVNPELSGLDDKPDVSTNGDQGSLCNGSEIPVEEPVVGGNEAQVLLRNDNGTGARVGSESGIKTHLYLNSGTPGQVSVVAKDPVNKTFDDLDNQDIDSTEDQVLPAQNQPQTSSRRYPGFPLAIGDAQFHENIAIYLLQHQPVTLQVKSIEHQSQQSAGRKPLYRGEACNPAISPVPGSEIETSCCPTMREMHKITGEQAGQRKRATACNPAISLFPGPEKETPRCPEMGEMHETTCEQAGQRRNLRRGEFNPVIIGASEEEATGICLSEPPGETAGPGKLDMDNFLCHETEDTFSCDTADKLNDCEDEEMRKRCTDGPFRDFNFHSDSQRENHDITRDNPNDKHNQSFEKHEDPSLSPVDKRHSANDTPGDLLARNTNHTPAERRQCENRQTQSDKTSDFCEQAAAQSITNNTTEDKAKHSQTESILCDAGSDYKACRDIDGGQCGDLNRNHECNHCAGDVLACSTNATHADQRRCEARHTQSGDTPGVCEQTAAQSSDASDNKTEEEETEPFQNKSLLSDPGVDQKSNRNH</sequence>
<feature type="region of interest" description="Disordered" evidence="1">
    <location>
        <begin position="222"/>
        <end position="254"/>
    </location>
</feature>
<evidence type="ECO:0000256" key="1">
    <source>
        <dbReference type="SAM" id="MobiDB-lite"/>
    </source>
</evidence>
<feature type="region of interest" description="Disordered" evidence="1">
    <location>
        <begin position="538"/>
        <end position="624"/>
    </location>
</feature>
<evidence type="ECO:0000313" key="2">
    <source>
        <dbReference type="EMBL" id="KAJ4923865.1"/>
    </source>
</evidence>
<feature type="compositionally biased region" description="Basic and acidic residues" evidence="1">
    <location>
        <begin position="538"/>
        <end position="587"/>
    </location>
</feature>
<keyword evidence="3" id="KW-1185">Reference proteome</keyword>